<dbReference type="OrthoDB" id="982493at2"/>
<evidence type="ECO:0000256" key="1">
    <source>
        <dbReference type="SAM" id="Phobius"/>
    </source>
</evidence>
<feature type="transmembrane region" description="Helical" evidence="1">
    <location>
        <begin position="87"/>
        <end position="105"/>
    </location>
</feature>
<dbReference type="AlphaFoldDB" id="A0A2U0I7Y4"/>
<comment type="caution">
    <text evidence="2">The sequence shown here is derived from an EMBL/GenBank/DDBJ whole genome shotgun (WGS) entry which is preliminary data.</text>
</comment>
<dbReference type="InterPro" id="IPR026414">
    <property type="entry name" value="ExosoTase_F-assoc_memb"/>
</dbReference>
<evidence type="ECO:0000313" key="3">
    <source>
        <dbReference type="Proteomes" id="UP000245962"/>
    </source>
</evidence>
<feature type="transmembrane region" description="Helical" evidence="1">
    <location>
        <begin position="57"/>
        <end position="75"/>
    </location>
</feature>
<sequence>MGKPLTVFLLLLAVLGLVAVRFFETTLFYDPLTVFFETGYLSQELPAFDGFKLLGNIFIRYVLNTVLSLCVIWLLFKKTEILKLSLLLYAVLFLILALAYILLLYTYQEGNYLTLFYVRRFLIQPLFLLILLPAFYFQKKS</sequence>
<proteinExistence type="predicted"/>
<organism evidence="2 3">
    <name type="scientific">Marixanthomonas spongiae</name>
    <dbReference type="NCBI Taxonomy" id="2174845"/>
    <lineage>
        <taxon>Bacteria</taxon>
        <taxon>Pseudomonadati</taxon>
        <taxon>Bacteroidota</taxon>
        <taxon>Flavobacteriia</taxon>
        <taxon>Flavobacteriales</taxon>
        <taxon>Flavobacteriaceae</taxon>
        <taxon>Marixanthomonas</taxon>
    </lineage>
</organism>
<keyword evidence="1" id="KW-1133">Transmembrane helix</keyword>
<protein>
    <submittedName>
        <fullName evidence="2">Exosortase F system-associated protein</fullName>
    </submittedName>
</protein>
<keyword evidence="3" id="KW-1185">Reference proteome</keyword>
<gene>
    <name evidence="2" type="ORF">DDV96_01455</name>
</gene>
<dbReference type="EMBL" id="QEHR01000001">
    <property type="protein sequence ID" value="PVW17209.1"/>
    <property type="molecule type" value="Genomic_DNA"/>
</dbReference>
<accession>A0A2U0I7Y4</accession>
<name>A0A2U0I7Y4_9FLAO</name>
<dbReference type="RefSeq" id="WP_116692956.1">
    <property type="nucleotide sequence ID" value="NZ_QEHR01000001.1"/>
</dbReference>
<dbReference type="NCBIfam" id="TIGR04127">
    <property type="entry name" value="flavo_near_exo"/>
    <property type="match status" value="1"/>
</dbReference>
<evidence type="ECO:0000313" key="2">
    <source>
        <dbReference type="EMBL" id="PVW17209.1"/>
    </source>
</evidence>
<dbReference type="Proteomes" id="UP000245962">
    <property type="component" value="Unassembled WGS sequence"/>
</dbReference>
<feature type="transmembrane region" description="Helical" evidence="1">
    <location>
        <begin position="117"/>
        <end position="137"/>
    </location>
</feature>
<reference evidence="2 3" key="1">
    <citation type="submission" date="2018-04" db="EMBL/GenBank/DDBJ databases">
        <title>Marixanthomonas spongiae HN-E44 sp. nov., isolated from a marine sponge.</title>
        <authorList>
            <person name="Luo L."/>
            <person name="Zhuang L."/>
        </authorList>
    </citation>
    <scope>NUCLEOTIDE SEQUENCE [LARGE SCALE GENOMIC DNA]</scope>
    <source>
        <strain evidence="2 3">HN-E44</strain>
    </source>
</reference>
<keyword evidence="1" id="KW-0812">Transmembrane</keyword>
<keyword evidence="1" id="KW-0472">Membrane</keyword>